<evidence type="ECO:0000259" key="2">
    <source>
        <dbReference type="Pfam" id="PF01636"/>
    </source>
</evidence>
<feature type="domain" description="Aminoglycoside phosphotransferase" evidence="2">
    <location>
        <begin position="28"/>
        <end position="265"/>
    </location>
</feature>
<comment type="similarity">
    <text evidence="1">Belongs to the pseudomonas-type ThrB family.</text>
</comment>
<keyword evidence="4" id="KW-1185">Reference proteome</keyword>
<dbReference type="GO" id="GO:0004413">
    <property type="term" value="F:homoserine kinase activity"/>
    <property type="evidence" value="ECO:0007669"/>
    <property type="project" value="UniProtKB-EC"/>
</dbReference>
<organism evidence="3 4">
    <name type="scientific">Paenibacillus konkukensis</name>
    <dbReference type="NCBI Taxonomy" id="2020716"/>
    <lineage>
        <taxon>Bacteria</taxon>
        <taxon>Bacillati</taxon>
        <taxon>Bacillota</taxon>
        <taxon>Bacilli</taxon>
        <taxon>Bacillales</taxon>
        <taxon>Paenibacillaceae</taxon>
        <taxon>Paenibacillus</taxon>
    </lineage>
</organism>
<reference evidence="3" key="1">
    <citation type="submission" date="2018-02" db="EMBL/GenBank/DDBJ databases">
        <authorList>
            <person name="Kim S.-K."/>
            <person name="Jung H.-I."/>
            <person name="Lee S.-W."/>
        </authorList>
    </citation>
    <scope>NUCLEOTIDE SEQUENCE</scope>
    <source>
        <strain evidence="3">SK3146</strain>
    </source>
</reference>
<accession>A0ABY4RXN0</accession>
<name>A0ABY4RXN0_9BACL</name>
<dbReference type="EMBL" id="CP027059">
    <property type="protein sequence ID" value="UQZ87150.1"/>
    <property type="molecule type" value="Genomic_DNA"/>
</dbReference>
<dbReference type="Gene3D" id="3.30.200.20">
    <property type="entry name" value="Phosphorylase Kinase, domain 1"/>
    <property type="match status" value="1"/>
</dbReference>
<dbReference type="PANTHER" id="PTHR21064">
    <property type="entry name" value="AMINOGLYCOSIDE PHOSPHOTRANSFERASE DOMAIN-CONTAINING PROTEIN-RELATED"/>
    <property type="match status" value="1"/>
</dbReference>
<reference evidence="3" key="2">
    <citation type="journal article" date="2021" name="J Anim Sci Technol">
        <title>Complete genome sequence of Paenibacillus konkukensis sp. nov. SK3146 as a potential probiotic strain.</title>
        <authorList>
            <person name="Jung H.I."/>
            <person name="Park S."/>
            <person name="Niu K.M."/>
            <person name="Lee S.W."/>
            <person name="Kothari D."/>
            <person name="Yi K.J."/>
            <person name="Kim S.K."/>
        </authorList>
    </citation>
    <scope>NUCLEOTIDE SEQUENCE</scope>
    <source>
        <strain evidence="3">SK3146</strain>
    </source>
</reference>
<evidence type="ECO:0000313" key="3">
    <source>
        <dbReference type="EMBL" id="UQZ87150.1"/>
    </source>
</evidence>
<proteinExistence type="inferred from homology"/>
<keyword evidence="3" id="KW-0808">Transferase</keyword>
<sequence>MTSELDLLINELLAHYFEDGQWRTEAKESGVNNTTRFVYRASGTYVLRIYDNHTDMNKIVYETAVLQQLQRVKLSYQVPKPVATMKGASYAVAASGKVAVLFEYIEGERAELASLIHAEAVGRAMGELTEALAKVQVDMEAAYEPYYELYEVHPLVTRDKLDNWLEEMAEGPLYAEIRLLRDAIDRLLDDITSLCRLPVQLTHSDIVASNVLVASDRVTGILDFEFVTPDLRAMDAAVYMCELIRFYPEEGMELAQAFIAGYGQSVRLEDDEIDTLPQLILLRSMVLVIHFLGRCWDGIDAEQGIDRYIISFAQVTVWLEQHEEELLGLLRKQWEVS</sequence>
<dbReference type="SUPFAM" id="SSF56112">
    <property type="entry name" value="Protein kinase-like (PK-like)"/>
    <property type="match status" value="1"/>
</dbReference>
<dbReference type="Pfam" id="PF01636">
    <property type="entry name" value="APH"/>
    <property type="match status" value="1"/>
</dbReference>
<gene>
    <name evidence="3" type="primary">thrB_3</name>
    <name evidence="3" type="ORF">SK3146_06447</name>
</gene>
<keyword evidence="3" id="KW-0418">Kinase</keyword>
<dbReference type="Proteomes" id="UP001057134">
    <property type="component" value="Chromosome"/>
</dbReference>
<dbReference type="InterPro" id="IPR002575">
    <property type="entry name" value="Aminoglycoside_PTrfase"/>
</dbReference>
<dbReference type="PANTHER" id="PTHR21064:SF6">
    <property type="entry name" value="AMINOGLYCOSIDE PHOSPHOTRANSFERASE DOMAIN-CONTAINING PROTEIN"/>
    <property type="match status" value="1"/>
</dbReference>
<dbReference type="RefSeq" id="WP_249862636.1">
    <property type="nucleotide sequence ID" value="NZ_CP027059.1"/>
</dbReference>
<evidence type="ECO:0000313" key="4">
    <source>
        <dbReference type="Proteomes" id="UP001057134"/>
    </source>
</evidence>
<evidence type="ECO:0000256" key="1">
    <source>
        <dbReference type="ARBA" id="ARBA00038240"/>
    </source>
</evidence>
<protein>
    <submittedName>
        <fullName evidence="3">Homoserine kinase</fullName>
        <ecNumber evidence="3">2.7.1.39</ecNumber>
    </submittedName>
</protein>
<dbReference type="InterPro" id="IPR011009">
    <property type="entry name" value="Kinase-like_dom_sf"/>
</dbReference>
<dbReference type="Gene3D" id="3.90.1200.10">
    <property type="match status" value="1"/>
</dbReference>
<dbReference type="EC" id="2.7.1.39" evidence="3"/>
<dbReference type="InterPro" id="IPR050249">
    <property type="entry name" value="Pseudomonas-type_ThrB"/>
</dbReference>